<organism evidence="1 2">
    <name type="scientific">Candidatus Yonathbacteria bacterium RIFCSPHIGHO2_01_FULL_51_10</name>
    <dbReference type="NCBI Taxonomy" id="1802723"/>
    <lineage>
        <taxon>Bacteria</taxon>
        <taxon>Candidatus Yonathiibacteriota</taxon>
    </lineage>
</organism>
<gene>
    <name evidence="1" type="ORF">A2675_04250</name>
</gene>
<dbReference type="EMBL" id="MHUS01000023">
    <property type="protein sequence ID" value="OHA80449.1"/>
    <property type="molecule type" value="Genomic_DNA"/>
</dbReference>
<protein>
    <submittedName>
        <fullName evidence="1">Uncharacterized protein</fullName>
    </submittedName>
</protein>
<comment type="caution">
    <text evidence="1">The sequence shown here is derived from an EMBL/GenBank/DDBJ whole genome shotgun (WGS) entry which is preliminary data.</text>
</comment>
<dbReference type="Proteomes" id="UP000176997">
    <property type="component" value="Unassembled WGS sequence"/>
</dbReference>
<name>A0A1G2S6X6_9BACT</name>
<dbReference type="AlphaFoldDB" id="A0A1G2S6X6"/>
<proteinExistence type="predicted"/>
<evidence type="ECO:0000313" key="1">
    <source>
        <dbReference type="EMBL" id="OHA80449.1"/>
    </source>
</evidence>
<reference evidence="1 2" key="1">
    <citation type="journal article" date="2016" name="Nat. Commun.">
        <title>Thousands of microbial genomes shed light on interconnected biogeochemical processes in an aquifer system.</title>
        <authorList>
            <person name="Anantharaman K."/>
            <person name="Brown C.T."/>
            <person name="Hug L.A."/>
            <person name="Sharon I."/>
            <person name="Castelle C.J."/>
            <person name="Probst A.J."/>
            <person name="Thomas B.C."/>
            <person name="Singh A."/>
            <person name="Wilkins M.J."/>
            <person name="Karaoz U."/>
            <person name="Brodie E.L."/>
            <person name="Williams K.H."/>
            <person name="Hubbard S.S."/>
            <person name="Banfield J.F."/>
        </authorList>
    </citation>
    <scope>NUCLEOTIDE SEQUENCE [LARGE SCALE GENOMIC DNA]</scope>
</reference>
<evidence type="ECO:0000313" key="2">
    <source>
        <dbReference type="Proteomes" id="UP000176997"/>
    </source>
</evidence>
<sequence>MEKDKALLVIEGRLSITSRELIELHMIFSRLGDLHVHVIEPHQLIKFRIEETCFLLRDVDLIKTATVVHEPWPCEHKQKHGHKGSLRSRIVKHEGVFSKNRSRTLLHRSGVRSSKWR</sequence>
<accession>A0A1G2S6X6</accession>